<dbReference type="EMBL" id="WFKK01000053">
    <property type="protein sequence ID" value="KAB7885691.1"/>
    <property type="molecule type" value="Genomic_DNA"/>
</dbReference>
<proteinExistence type="predicted"/>
<sequence>MTKMKKVEIIIESVYINRLLKLLKGHGITGYTIIKDIAGCGGHGLKTADDVTDVFTNNYIFTVCEEEKYLIMQEDIRSFIKKYGGKCIVSDVMLLM</sequence>
<name>A0A6L4WPK1_9BACT</name>
<comment type="caution">
    <text evidence="1">The sequence shown here is derived from an EMBL/GenBank/DDBJ whole genome shotgun (WGS) entry which is preliminary data.</text>
</comment>
<dbReference type="GO" id="GO:0030234">
    <property type="term" value="F:enzyme regulator activity"/>
    <property type="evidence" value="ECO:0007669"/>
    <property type="project" value="InterPro"/>
</dbReference>
<gene>
    <name evidence="2" type="ORF">GBG18_08970</name>
    <name evidence="1" type="ORF">GBG19_13620</name>
</gene>
<dbReference type="GO" id="GO:0006808">
    <property type="term" value="P:regulation of nitrogen utilization"/>
    <property type="evidence" value="ECO:0007669"/>
    <property type="project" value="InterPro"/>
</dbReference>
<dbReference type="AlphaFoldDB" id="A0A6L4WPK1"/>
<keyword evidence="3" id="KW-1185">Reference proteome</keyword>
<dbReference type="InterPro" id="IPR002187">
    <property type="entry name" value="N-reg_PII"/>
</dbReference>
<dbReference type="InterPro" id="IPR011322">
    <property type="entry name" value="N-reg_PII-like_a/b"/>
</dbReference>
<accession>A0A6L4WPK1</accession>
<dbReference type="EMBL" id="WFKJ01000025">
    <property type="protein sequence ID" value="KAB7890388.1"/>
    <property type="molecule type" value="Genomic_DNA"/>
</dbReference>
<dbReference type="Proteomes" id="UP000472839">
    <property type="component" value="Unassembled WGS sequence"/>
</dbReference>
<evidence type="ECO:0000313" key="1">
    <source>
        <dbReference type="EMBL" id="KAB7885691.1"/>
    </source>
</evidence>
<protein>
    <submittedName>
        <fullName evidence="1">Transcriptional regulator</fullName>
    </submittedName>
</protein>
<dbReference type="InterPro" id="IPR015867">
    <property type="entry name" value="N-reg_PII/ATP_PRibTrfase_C"/>
</dbReference>
<evidence type="ECO:0000313" key="3">
    <source>
        <dbReference type="Proteomes" id="UP000461010"/>
    </source>
</evidence>
<dbReference type="RefSeq" id="WP_152190355.1">
    <property type="nucleotide sequence ID" value="NZ_WFKI01000039.1"/>
</dbReference>
<dbReference type="Pfam" id="PF00543">
    <property type="entry name" value="P-II"/>
    <property type="match status" value="1"/>
</dbReference>
<dbReference type="Gene3D" id="3.30.70.120">
    <property type="match status" value="1"/>
</dbReference>
<reference evidence="3 4" key="1">
    <citation type="submission" date="2019-10" db="EMBL/GenBank/DDBJ databases">
        <title>Poseidonibacter ostreae sp. nov., isolated from the gut of the Ostrea denselamellosa.</title>
        <authorList>
            <person name="Choi A."/>
        </authorList>
    </citation>
    <scope>NUCLEOTIDE SEQUENCE [LARGE SCALE GENOMIC DNA]</scope>
    <source>
        <strain evidence="1 4">SJOD-M-33</strain>
        <strain evidence="2 3">SJOD-M-5</strain>
    </source>
</reference>
<evidence type="ECO:0000313" key="2">
    <source>
        <dbReference type="EMBL" id="KAB7890388.1"/>
    </source>
</evidence>
<evidence type="ECO:0000313" key="4">
    <source>
        <dbReference type="Proteomes" id="UP000472839"/>
    </source>
</evidence>
<dbReference type="Proteomes" id="UP000461010">
    <property type="component" value="Unassembled WGS sequence"/>
</dbReference>
<dbReference type="SUPFAM" id="SSF54913">
    <property type="entry name" value="GlnB-like"/>
    <property type="match status" value="1"/>
</dbReference>
<organism evidence="1 4">
    <name type="scientific">Poseidonibacter ostreae</name>
    <dbReference type="NCBI Taxonomy" id="2654171"/>
    <lineage>
        <taxon>Bacteria</taxon>
        <taxon>Pseudomonadati</taxon>
        <taxon>Campylobacterota</taxon>
        <taxon>Epsilonproteobacteria</taxon>
        <taxon>Campylobacterales</taxon>
        <taxon>Arcobacteraceae</taxon>
        <taxon>Poseidonibacter</taxon>
    </lineage>
</organism>